<dbReference type="SUPFAM" id="SSF52540">
    <property type="entry name" value="P-loop containing nucleoside triphosphate hydrolases"/>
    <property type="match status" value="1"/>
</dbReference>
<dbReference type="InterPro" id="IPR027417">
    <property type="entry name" value="P-loop_NTPase"/>
</dbReference>
<reference evidence="2" key="1">
    <citation type="submission" date="2019-01" db="EMBL/GenBank/DDBJ databases">
        <authorList>
            <consortium name="Genoscope - CEA"/>
            <person name="William W."/>
        </authorList>
    </citation>
    <scope>NUCLEOTIDE SEQUENCE</scope>
    <source>
        <strain evidence="2">CR-1</strain>
    </source>
</reference>
<gene>
    <name evidence="2" type="ORF">EPICR_50138</name>
</gene>
<dbReference type="AlphaFoldDB" id="A0A484HI85"/>
<dbReference type="Gene3D" id="3.40.50.300">
    <property type="entry name" value="P-loop containing nucleotide triphosphate hydrolases"/>
    <property type="match status" value="1"/>
</dbReference>
<proteinExistence type="predicted"/>
<protein>
    <submittedName>
        <fullName evidence="2">Putative ATPase-like protein</fullName>
    </submittedName>
</protein>
<feature type="region of interest" description="Disordered" evidence="1">
    <location>
        <begin position="629"/>
        <end position="674"/>
    </location>
</feature>
<name>A0A484HI85_9BACT</name>
<evidence type="ECO:0000256" key="1">
    <source>
        <dbReference type="SAM" id="MobiDB-lite"/>
    </source>
</evidence>
<dbReference type="EMBL" id="CAACVI010000045">
    <property type="protein sequence ID" value="VEN74862.1"/>
    <property type="molecule type" value="Genomic_DNA"/>
</dbReference>
<accession>A0A484HI85</accession>
<feature type="region of interest" description="Disordered" evidence="1">
    <location>
        <begin position="400"/>
        <end position="425"/>
    </location>
</feature>
<evidence type="ECO:0000313" key="2">
    <source>
        <dbReference type="EMBL" id="VEN74862.1"/>
    </source>
</evidence>
<organism evidence="2">
    <name type="scientific">uncultured Desulfobacteraceae bacterium</name>
    <dbReference type="NCBI Taxonomy" id="218296"/>
    <lineage>
        <taxon>Bacteria</taxon>
        <taxon>Pseudomonadati</taxon>
        <taxon>Thermodesulfobacteriota</taxon>
        <taxon>Desulfobacteria</taxon>
        <taxon>Desulfobacterales</taxon>
        <taxon>Desulfobacteraceae</taxon>
        <taxon>environmental samples</taxon>
    </lineage>
</organism>
<sequence length="928" mass="101734">MIHPGALENADFNWTLNVKSVWEPSPHDVPELRREFKKNISRDLDQMAESPSSLSPLGHVLSGPAGSGKTHLLGALRRENEKKIGAFILADMTHAPDFSETILSGYVDSLQRPPGNDPNGAPQFQEWLTHMLFGLKLAKPGQRPAKKLSKSGYKKLIRQKEKITRRLLSLYPAEMRAHKDALTALLLLNSASPGISQVGYQWLRGLEIQKNEKDAFGFARTRENPNRIIASLSRLMSLKGPAILALDQLDSTVIRRHLASGDGSGGRLSDRQGLSMSRLEEIGGGLMALRDMTSRTLIVVSCLETTWQALMEKTVASAAHRFHPPHRLGPVIKSKTAESIAAVRLAPAYKKAKFIPPYPSWPFRPSAFETARELFPREILQRCDRHREMCLKQKKIQELTSFGGPGSDAQPESPPGGTNQSGKRDEWNHTFKNLKKNADISRIFEGEDGETRAAALIQSAFKSFVCENDFPKNAETALETEFRGDGKYPPLHARIQVIFPSSKNSGGKNRERHFCARAIFKTHVIAFQARLKAAMTASGIGPNAPDRRMVIASLGPAAPPGGEKTLAMVDWFKENGGIFARLSDDDLKTMLALQAMENERSPGFLNWLKEQKPATGLEFMESATPFLLEKKPEKPPAPLPDSPAPDSAPQGDFVLGLGADPDPEADPADAEKQKTADVIAVPPGIFAGASMILSGEGSGKNALVLSLVRSAAALNAPTVIFDSGGAFGEISSLGNPESHDFDIDKKSMQTWRKPGVEPGRLFRERESSIQGFAKIHAPVFDASGMIANFKVLDELMVRVCRTLIQWMKNRPDAPGVLNGLLIFDEASRFIPASGKGESPPLIRELIEMARKKGFGLIFATESPGDVSLDLMDRRSCYFLGKASSPAAINIINSRRKPHKRDNGDIPRLPGGKFHFVGPGGMEYVFQVR</sequence>